<dbReference type="EnsemblMetazoa" id="tetur38g00680.1">
    <property type="protein sequence ID" value="tetur38g00680.1"/>
    <property type="gene ID" value="tetur38g00680"/>
</dbReference>
<reference evidence="2" key="2">
    <citation type="submission" date="2015-06" db="UniProtKB">
        <authorList>
            <consortium name="EnsemblMetazoa"/>
        </authorList>
    </citation>
    <scope>IDENTIFICATION</scope>
</reference>
<name>T1L4G2_TETUR</name>
<proteinExistence type="predicted"/>
<reference evidence="3" key="1">
    <citation type="submission" date="2011-08" db="EMBL/GenBank/DDBJ databases">
        <authorList>
            <person name="Rombauts S."/>
        </authorList>
    </citation>
    <scope>NUCLEOTIDE SEQUENCE</scope>
    <source>
        <strain evidence="3">London</strain>
    </source>
</reference>
<dbReference type="AlphaFoldDB" id="T1L4G2"/>
<evidence type="ECO:0000256" key="1">
    <source>
        <dbReference type="SAM" id="SignalP"/>
    </source>
</evidence>
<keyword evidence="1" id="KW-0732">Signal</keyword>
<dbReference type="HOGENOM" id="CLU_2761061_0_0_1"/>
<dbReference type="Proteomes" id="UP000015104">
    <property type="component" value="Unassembled WGS sequence"/>
</dbReference>
<organism evidence="2 3">
    <name type="scientific">Tetranychus urticae</name>
    <name type="common">Two-spotted spider mite</name>
    <dbReference type="NCBI Taxonomy" id="32264"/>
    <lineage>
        <taxon>Eukaryota</taxon>
        <taxon>Metazoa</taxon>
        <taxon>Ecdysozoa</taxon>
        <taxon>Arthropoda</taxon>
        <taxon>Chelicerata</taxon>
        <taxon>Arachnida</taxon>
        <taxon>Acari</taxon>
        <taxon>Acariformes</taxon>
        <taxon>Trombidiformes</taxon>
        <taxon>Prostigmata</taxon>
        <taxon>Eleutherengona</taxon>
        <taxon>Raphignathae</taxon>
        <taxon>Tetranychoidea</taxon>
        <taxon>Tetranychidae</taxon>
        <taxon>Tetranychus</taxon>
    </lineage>
</organism>
<accession>T1L4G2</accession>
<sequence length="70" mass="8206">MKIDLIFFSLLPIFILKHNGSLMKIQKTKPENQCQPFNSVLIKPCTSIFRFTLVDPKRYLPFPNPFISSY</sequence>
<feature type="chain" id="PRO_5004582189" evidence="1">
    <location>
        <begin position="21"/>
        <end position="70"/>
    </location>
</feature>
<feature type="signal peptide" evidence="1">
    <location>
        <begin position="1"/>
        <end position="20"/>
    </location>
</feature>
<protein>
    <submittedName>
        <fullName evidence="2">Uncharacterized protein</fullName>
    </submittedName>
</protein>
<keyword evidence="3" id="KW-1185">Reference proteome</keyword>
<evidence type="ECO:0000313" key="3">
    <source>
        <dbReference type="Proteomes" id="UP000015104"/>
    </source>
</evidence>
<evidence type="ECO:0000313" key="2">
    <source>
        <dbReference type="EnsemblMetazoa" id="tetur38g00680.1"/>
    </source>
</evidence>
<dbReference type="EMBL" id="CAEY01001083">
    <property type="status" value="NOT_ANNOTATED_CDS"/>
    <property type="molecule type" value="Genomic_DNA"/>
</dbReference>